<name>G8BVK1_TETPH</name>
<feature type="region of interest" description="Disordered" evidence="3">
    <location>
        <begin position="83"/>
        <end position="129"/>
    </location>
</feature>
<dbReference type="eggNOG" id="KOG4575">
    <property type="taxonomic scope" value="Eukaryota"/>
</dbReference>
<keyword evidence="1 2" id="KW-0728">SH3 domain</keyword>
<keyword evidence="6" id="KW-1185">Reference proteome</keyword>
<dbReference type="InterPro" id="IPR052557">
    <property type="entry name" value="CAP/Cytokinesis_protein"/>
</dbReference>
<dbReference type="SMART" id="SM00460">
    <property type="entry name" value="TGc"/>
    <property type="match status" value="1"/>
</dbReference>
<dbReference type="SMART" id="SM00326">
    <property type="entry name" value="SH3"/>
    <property type="match status" value="1"/>
</dbReference>
<feature type="compositionally biased region" description="Low complexity" evidence="3">
    <location>
        <begin position="102"/>
        <end position="113"/>
    </location>
</feature>
<proteinExistence type="predicted"/>
<dbReference type="InterPro" id="IPR001452">
    <property type="entry name" value="SH3_domain"/>
</dbReference>
<dbReference type="InterPro" id="IPR038765">
    <property type="entry name" value="Papain-like_cys_pep_sf"/>
</dbReference>
<dbReference type="GO" id="GO:0044697">
    <property type="term" value="C:HICS complex"/>
    <property type="evidence" value="ECO:0007669"/>
    <property type="project" value="EnsemblFungi"/>
</dbReference>
<dbReference type="Gene3D" id="2.30.30.40">
    <property type="entry name" value="SH3 Domains"/>
    <property type="match status" value="1"/>
</dbReference>
<evidence type="ECO:0000256" key="1">
    <source>
        <dbReference type="ARBA" id="ARBA00022443"/>
    </source>
</evidence>
<dbReference type="Pfam" id="PF24584">
    <property type="entry name" value="Ig_CYK3_C"/>
    <property type="match status" value="1"/>
</dbReference>
<feature type="compositionally biased region" description="Polar residues" evidence="3">
    <location>
        <begin position="114"/>
        <end position="129"/>
    </location>
</feature>
<dbReference type="OrthoDB" id="6129702at2759"/>
<dbReference type="PANTHER" id="PTHR46333:SF2">
    <property type="entry name" value="CYTOKINESIS PROTEIN 3"/>
    <property type="match status" value="1"/>
</dbReference>
<organism evidence="5 6">
    <name type="scientific">Tetrapisispora phaffii (strain ATCC 24235 / CBS 4417 / NBRC 1672 / NRRL Y-8282 / UCD 70-5)</name>
    <name type="common">Yeast</name>
    <name type="synonym">Fabospora phaffii</name>
    <dbReference type="NCBI Taxonomy" id="1071381"/>
    <lineage>
        <taxon>Eukaryota</taxon>
        <taxon>Fungi</taxon>
        <taxon>Dikarya</taxon>
        <taxon>Ascomycota</taxon>
        <taxon>Saccharomycotina</taxon>
        <taxon>Saccharomycetes</taxon>
        <taxon>Saccharomycetales</taxon>
        <taxon>Saccharomycetaceae</taxon>
        <taxon>Tetrapisispora</taxon>
    </lineage>
</organism>
<reference evidence="5 6" key="1">
    <citation type="journal article" date="2011" name="Proc. Natl. Acad. Sci. U.S.A.">
        <title>Evolutionary erosion of yeast sex chromosomes by mating-type switching accidents.</title>
        <authorList>
            <person name="Gordon J.L."/>
            <person name="Armisen D."/>
            <person name="Proux-Wera E."/>
            <person name="Oheigeartaigh S.S."/>
            <person name="Byrne K.P."/>
            <person name="Wolfe K.H."/>
        </authorList>
    </citation>
    <scope>NUCLEOTIDE SEQUENCE [LARGE SCALE GENOMIC DNA]</scope>
    <source>
        <strain evidence="6">ATCC 24235 / CBS 4417 / NBRC 1672 / NRRL Y-8282 / UCD 70-5</strain>
    </source>
</reference>
<dbReference type="KEGG" id="tpf:TPHA_0G00930"/>
<dbReference type="HOGENOM" id="CLU_008674_1_0_1"/>
<dbReference type="Proteomes" id="UP000005666">
    <property type="component" value="Chromosome 7"/>
</dbReference>
<dbReference type="GO" id="GO:0000142">
    <property type="term" value="C:cellular bud neck contractile ring"/>
    <property type="evidence" value="ECO:0007669"/>
    <property type="project" value="EnsemblFungi"/>
</dbReference>
<feature type="domain" description="SH3" evidence="4">
    <location>
        <begin position="2"/>
        <end position="63"/>
    </location>
</feature>
<protein>
    <recommendedName>
        <fullName evidence="4">SH3 domain-containing protein</fullName>
    </recommendedName>
</protein>
<evidence type="ECO:0000313" key="5">
    <source>
        <dbReference type="EMBL" id="CCE63929.1"/>
    </source>
</evidence>
<dbReference type="PANTHER" id="PTHR46333">
    <property type="entry name" value="CYTOKINESIS PROTEIN 3"/>
    <property type="match status" value="1"/>
</dbReference>
<dbReference type="STRING" id="1071381.G8BVK1"/>
<dbReference type="GO" id="GO:0030234">
    <property type="term" value="F:enzyme regulator activity"/>
    <property type="evidence" value="ECO:0007669"/>
    <property type="project" value="EnsemblFungi"/>
</dbReference>
<dbReference type="SUPFAM" id="SSF54001">
    <property type="entry name" value="Cysteine proteinases"/>
    <property type="match status" value="1"/>
</dbReference>
<evidence type="ECO:0000256" key="3">
    <source>
        <dbReference type="SAM" id="MobiDB-lite"/>
    </source>
</evidence>
<dbReference type="InterPro" id="IPR002931">
    <property type="entry name" value="Transglutaminase-like"/>
</dbReference>
<accession>G8BVK1</accession>
<dbReference type="RefSeq" id="XP_003686363.1">
    <property type="nucleotide sequence ID" value="XM_003686315.1"/>
</dbReference>
<dbReference type="PROSITE" id="PS50002">
    <property type="entry name" value="SH3"/>
    <property type="match status" value="1"/>
</dbReference>
<evidence type="ECO:0000259" key="4">
    <source>
        <dbReference type="PROSITE" id="PS50002"/>
    </source>
</evidence>
<dbReference type="AlphaFoldDB" id="G8BVK1"/>
<evidence type="ECO:0000313" key="6">
    <source>
        <dbReference type="Proteomes" id="UP000005666"/>
    </source>
</evidence>
<dbReference type="EMBL" id="HE612862">
    <property type="protein sequence ID" value="CCE63929.1"/>
    <property type="molecule type" value="Genomic_DNA"/>
</dbReference>
<dbReference type="OMA" id="CTPYELT"/>
<dbReference type="GeneID" id="11535676"/>
<dbReference type="InterPro" id="IPR036028">
    <property type="entry name" value="SH3-like_dom_sf"/>
</dbReference>
<dbReference type="SUPFAM" id="SSF50044">
    <property type="entry name" value="SH3-domain"/>
    <property type="match status" value="1"/>
</dbReference>
<sequence length="824" mass="94175">MSVAFMVKARYGWSGQAKGDLGFLEGDIMNVTKTTGDWYYGFLLRNKKSKGYFPKNFVIELNGKTKPSVEAITADAKLPNIPSRSKYEASQSSPNLPSLIKSNGSSNLYSQSSTPNNNSSYRKQSSSGYNNKAKYQALRNLPNKETFPALPQIPVSKSNSDSRYKLMKSHSENDIPVRDYNYYKDNSNFYDGYMPSNIRSSCTSSFVTDDSSNTNLFSNSKYLDSSLVSSENSFALMSDFSATSAGSFMRHKYAQSFEASSLDKSEVDVNNDSFSGKAGGFLNKIFLRNGNGSVDSPKLPDLTNMSINNENDNDAKDWLVVNKHLNRSKTLTKYEKHPRYMRALEEHRDIVLHPQDYIYNGLNTNEVVYDSNDRCFKGSIDIELKNINMQYLDKMTRQRCDKSSIPPNVRLDMWCKTTFSARYQTTLEKLRGIYIFCTEMFELIDDHGATDFNREPVNIDTLLTGKYCTPYQLTWLFKKLANCLGIRTEVVLGFLKTPMSNNSEFKYNHCWLRILVNKEWRFIDVILGNITNPIHEFVNKKKTTRADNFYFLTEPLNLIYTHIPARDYEQHIVPSVDQLSALYLPLVFPSFFKNDIKLYKFSTALSFLEDSEIYECSLEIPSDIELYATVVTPGENSSNKSYVLSQVRKLKPESNRKIAVIKAVLPPGAKAGDIYVHSGLKSSRISNQNAHQLSLIIPLSHKGASMDYEFVKLTGNENIKKIDQYIVEPQNKFIYQNTEYNFEIFQHPYDNVIYNNKSLSKNGKQPLIVKSPSGKIYELKNNDQNSPFGTWRRKIKVKESGTWRGLMLSDSSSNWFTFAEWTCL</sequence>
<dbReference type="GO" id="GO:1990344">
    <property type="term" value="P:secondary cell septum biogenesis"/>
    <property type="evidence" value="ECO:0007669"/>
    <property type="project" value="EnsemblFungi"/>
</dbReference>
<gene>
    <name evidence="5" type="primary">TPHA0G00930</name>
    <name evidence="5" type="ordered locus">TPHA_0G00930</name>
</gene>
<dbReference type="InterPro" id="IPR056409">
    <property type="entry name" value="Ig_CYK3_C"/>
</dbReference>
<evidence type="ECO:0000256" key="2">
    <source>
        <dbReference type="PROSITE-ProRule" id="PRU00192"/>
    </source>
</evidence>